<reference evidence="2 3" key="2">
    <citation type="journal article" date="2009" name="PLoS ONE">
        <title>An integrated genetic and cytogenetic map of the cucumber genome.</title>
        <authorList>
            <person name="Ren Y."/>
            <person name="Zhang Z."/>
            <person name="Liu J."/>
            <person name="Staub J.E."/>
            <person name="Han Y."/>
            <person name="Cheng Z."/>
            <person name="Li X."/>
            <person name="Lu J."/>
            <person name="Miao H."/>
            <person name="Kang H."/>
            <person name="Xie B."/>
            <person name="Gu X."/>
            <person name="Wang X."/>
            <person name="Du Y."/>
            <person name="Jin W."/>
            <person name="Huang S."/>
        </authorList>
    </citation>
    <scope>NUCLEOTIDE SEQUENCE [LARGE SCALE GENOMIC DNA]</scope>
    <source>
        <strain evidence="3">cv. 9930</strain>
    </source>
</reference>
<name>A0A0A0L909_CUCSA</name>
<dbReference type="InterPro" id="IPR050081">
    <property type="entry name" value="Ile-tRNA_ligase"/>
</dbReference>
<dbReference type="InterPro" id="IPR009080">
    <property type="entry name" value="tRNAsynth_Ia_anticodon-bd"/>
</dbReference>
<dbReference type="STRING" id="3659.A0A0A0L909"/>
<accession>A0A0A0L909</accession>
<dbReference type="OMA" id="TLCKRCF"/>
<dbReference type="Gene3D" id="1.10.730.20">
    <property type="match status" value="1"/>
</dbReference>
<gene>
    <name evidence="2" type="ORF">Csa_3G154305</name>
</gene>
<dbReference type="SUPFAM" id="SSF47323">
    <property type="entry name" value="Anticodon-binding domain of a subclass of class I aminoacyl-tRNA synthetases"/>
    <property type="match status" value="1"/>
</dbReference>
<dbReference type="GO" id="GO:0004812">
    <property type="term" value="F:aminoacyl-tRNA ligase activity"/>
    <property type="evidence" value="ECO:0007669"/>
    <property type="project" value="InterPro"/>
</dbReference>
<reference evidence="2 3" key="3">
    <citation type="journal article" date="2010" name="BMC Genomics">
        <title>Transcriptome sequencing and comparative analysis of cucumber flowers with different sex types.</title>
        <authorList>
            <person name="Guo S."/>
            <person name="Zheng Y."/>
            <person name="Joung J.G."/>
            <person name="Liu S."/>
            <person name="Zhang Z."/>
            <person name="Crasta O.R."/>
            <person name="Sobral B.W."/>
            <person name="Xu Y."/>
            <person name="Huang S."/>
            <person name="Fei Z."/>
        </authorList>
    </citation>
    <scope>NUCLEOTIDE SEQUENCE [LARGE SCALE GENOMIC DNA]</scope>
    <source>
        <strain evidence="3">cv. 9930</strain>
    </source>
</reference>
<evidence type="ECO:0000313" key="2">
    <source>
        <dbReference type="EMBL" id="KGN57107.1"/>
    </source>
</evidence>
<evidence type="ECO:0000259" key="1">
    <source>
        <dbReference type="Pfam" id="PF06827"/>
    </source>
</evidence>
<dbReference type="Pfam" id="PF06827">
    <property type="entry name" value="zf-FPG_IleRS"/>
    <property type="match status" value="1"/>
</dbReference>
<dbReference type="GO" id="GO:0006418">
    <property type="term" value="P:tRNA aminoacylation for protein translation"/>
    <property type="evidence" value="ECO:0007669"/>
    <property type="project" value="InterPro"/>
</dbReference>
<dbReference type="PANTHER" id="PTHR42765">
    <property type="entry name" value="SOLEUCYL-TRNA SYNTHETASE"/>
    <property type="match status" value="1"/>
</dbReference>
<dbReference type="PANTHER" id="PTHR42765:SF1">
    <property type="entry name" value="ISOLEUCINE--TRNA LIGASE, MITOCHONDRIAL"/>
    <property type="match status" value="1"/>
</dbReference>
<organism evidence="2 3">
    <name type="scientific">Cucumis sativus</name>
    <name type="common">Cucumber</name>
    <dbReference type="NCBI Taxonomy" id="3659"/>
    <lineage>
        <taxon>Eukaryota</taxon>
        <taxon>Viridiplantae</taxon>
        <taxon>Streptophyta</taxon>
        <taxon>Embryophyta</taxon>
        <taxon>Tracheophyta</taxon>
        <taxon>Spermatophyta</taxon>
        <taxon>Magnoliopsida</taxon>
        <taxon>eudicotyledons</taxon>
        <taxon>Gunneridae</taxon>
        <taxon>Pentapetalae</taxon>
        <taxon>rosids</taxon>
        <taxon>fabids</taxon>
        <taxon>Cucurbitales</taxon>
        <taxon>Cucurbitaceae</taxon>
        <taxon>Benincaseae</taxon>
        <taxon>Cucumis</taxon>
    </lineage>
</organism>
<reference evidence="2 3" key="4">
    <citation type="journal article" date="2011" name="BMC Genomics">
        <title>RNA-Seq improves annotation of protein-coding genes in the cucumber genome.</title>
        <authorList>
            <person name="Li Z."/>
            <person name="Zhang Z."/>
            <person name="Yan P."/>
            <person name="Huang S."/>
            <person name="Fei Z."/>
            <person name="Lin K."/>
        </authorList>
    </citation>
    <scope>NUCLEOTIDE SEQUENCE [LARGE SCALE GENOMIC DNA]</scope>
    <source>
        <strain evidence="3">cv. 9930</strain>
    </source>
</reference>
<dbReference type="GO" id="GO:0005524">
    <property type="term" value="F:ATP binding"/>
    <property type="evidence" value="ECO:0007669"/>
    <property type="project" value="InterPro"/>
</dbReference>
<dbReference type="Gramene" id="KGN57107">
    <property type="protein sequence ID" value="KGN57107"/>
    <property type="gene ID" value="Csa_3G154305"/>
</dbReference>
<keyword evidence="3" id="KW-1185">Reference proteome</keyword>
<evidence type="ECO:0000313" key="3">
    <source>
        <dbReference type="Proteomes" id="UP000029981"/>
    </source>
</evidence>
<dbReference type="AlphaFoldDB" id="A0A0A0L909"/>
<dbReference type="InterPro" id="IPR010663">
    <property type="entry name" value="Znf_FPG/IleRS"/>
</dbReference>
<sequence length="81" mass="8956">MQVEVHQSIETEHIENVPYTGECLIGGNKVWIGVSRAEGSKCERCWNFSLRVGSFPEHPTLCKRCFNVVAGHPEPAMAAVS</sequence>
<feature type="domain" description="Zinc finger FPG/IleRS-type" evidence="1">
    <location>
        <begin position="39"/>
        <end position="67"/>
    </location>
</feature>
<reference evidence="2 3" key="1">
    <citation type="journal article" date="2009" name="Nat. Genet.">
        <title>The genome of the cucumber, Cucumis sativus L.</title>
        <authorList>
            <person name="Huang S."/>
            <person name="Li R."/>
            <person name="Zhang Z."/>
            <person name="Li L."/>
            <person name="Gu X."/>
            <person name="Fan W."/>
            <person name="Lucas W.J."/>
            <person name="Wang X."/>
            <person name="Xie B."/>
            <person name="Ni P."/>
            <person name="Ren Y."/>
            <person name="Zhu H."/>
            <person name="Li J."/>
            <person name="Lin K."/>
            <person name="Jin W."/>
            <person name="Fei Z."/>
            <person name="Li G."/>
            <person name="Staub J."/>
            <person name="Kilian A."/>
            <person name="van der Vossen E.A."/>
            <person name="Wu Y."/>
            <person name="Guo J."/>
            <person name="He J."/>
            <person name="Jia Z."/>
            <person name="Ren Y."/>
            <person name="Tian G."/>
            <person name="Lu Y."/>
            <person name="Ruan J."/>
            <person name="Qian W."/>
            <person name="Wang M."/>
            <person name="Huang Q."/>
            <person name="Li B."/>
            <person name="Xuan Z."/>
            <person name="Cao J."/>
            <person name="Asan"/>
            <person name="Wu Z."/>
            <person name="Zhang J."/>
            <person name="Cai Q."/>
            <person name="Bai Y."/>
            <person name="Zhao B."/>
            <person name="Han Y."/>
            <person name="Li Y."/>
            <person name="Li X."/>
            <person name="Wang S."/>
            <person name="Shi Q."/>
            <person name="Liu S."/>
            <person name="Cho W.K."/>
            <person name="Kim J.Y."/>
            <person name="Xu Y."/>
            <person name="Heller-Uszynska K."/>
            <person name="Miao H."/>
            <person name="Cheng Z."/>
            <person name="Zhang S."/>
            <person name="Wu J."/>
            <person name="Yang Y."/>
            <person name="Kang H."/>
            <person name="Li M."/>
            <person name="Liang H."/>
            <person name="Ren X."/>
            <person name="Shi Z."/>
            <person name="Wen M."/>
            <person name="Jian M."/>
            <person name="Yang H."/>
            <person name="Zhang G."/>
            <person name="Yang Z."/>
            <person name="Chen R."/>
            <person name="Liu S."/>
            <person name="Li J."/>
            <person name="Ma L."/>
            <person name="Liu H."/>
            <person name="Zhou Y."/>
            <person name="Zhao J."/>
            <person name="Fang X."/>
            <person name="Li G."/>
            <person name="Fang L."/>
            <person name="Li Y."/>
            <person name="Liu D."/>
            <person name="Zheng H."/>
            <person name="Zhang Y."/>
            <person name="Qin N."/>
            <person name="Li Z."/>
            <person name="Yang G."/>
            <person name="Yang S."/>
            <person name="Bolund L."/>
            <person name="Kristiansen K."/>
            <person name="Zheng H."/>
            <person name="Li S."/>
            <person name="Zhang X."/>
            <person name="Yang H."/>
            <person name="Wang J."/>
            <person name="Sun R."/>
            <person name="Zhang B."/>
            <person name="Jiang S."/>
            <person name="Wang J."/>
            <person name="Du Y."/>
            <person name="Li S."/>
        </authorList>
    </citation>
    <scope>NUCLEOTIDE SEQUENCE [LARGE SCALE GENOMIC DNA]</scope>
    <source>
        <strain evidence="3">cv. 9930</strain>
    </source>
</reference>
<protein>
    <recommendedName>
        <fullName evidence="1">Zinc finger FPG/IleRS-type domain-containing protein</fullName>
    </recommendedName>
</protein>
<dbReference type="Proteomes" id="UP000029981">
    <property type="component" value="Chromosome 3"/>
</dbReference>
<proteinExistence type="predicted"/>
<dbReference type="EMBL" id="CM002924">
    <property type="protein sequence ID" value="KGN57107.1"/>
    <property type="molecule type" value="Genomic_DNA"/>
</dbReference>